<dbReference type="Proteomes" id="UP001165960">
    <property type="component" value="Unassembled WGS sequence"/>
</dbReference>
<gene>
    <name evidence="1" type="ORF">DSO57_1024353</name>
</gene>
<protein>
    <submittedName>
        <fullName evidence="1">Uncharacterized protein</fullName>
    </submittedName>
</protein>
<comment type="caution">
    <text evidence="1">The sequence shown here is derived from an EMBL/GenBank/DDBJ whole genome shotgun (WGS) entry which is preliminary data.</text>
</comment>
<dbReference type="EMBL" id="QTSX02000131">
    <property type="protein sequence ID" value="KAJ9088308.1"/>
    <property type="molecule type" value="Genomic_DNA"/>
</dbReference>
<name>A0ACC2UN88_9FUNG</name>
<proteinExistence type="predicted"/>
<sequence length="169" mass="19405">MIQAARFRSFNIIRQVLHFSKRNNFSTTSFFLKSTPVLEYQADNLKKIKFLPGDWICSKCNAHNFRSRSNCYGCSQPIDISPVEKAFKYMRGDWVCEKCENHNFAYRDSCISCGSAVTEKGQATVRAAIAALGDWDCINCNTFNFSWRETCCECHSPKPPKEFHSDQTL</sequence>
<evidence type="ECO:0000313" key="1">
    <source>
        <dbReference type="EMBL" id="KAJ9088308.1"/>
    </source>
</evidence>
<accession>A0ACC2UN88</accession>
<keyword evidence="2" id="KW-1185">Reference proteome</keyword>
<evidence type="ECO:0000313" key="2">
    <source>
        <dbReference type="Proteomes" id="UP001165960"/>
    </source>
</evidence>
<organism evidence="1 2">
    <name type="scientific">Entomophthora muscae</name>
    <dbReference type="NCBI Taxonomy" id="34485"/>
    <lineage>
        <taxon>Eukaryota</taxon>
        <taxon>Fungi</taxon>
        <taxon>Fungi incertae sedis</taxon>
        <taxon>Zoopagomycota</taxon>
        <taxon>Entomophthoromycotina</taxon>
        <taxon>Entomophthoromycetes</taxon>
        <taxon>Entomophthorales</taxon>
        <taxon>Entomophthoraceae</taxon>
        <taxon>Entomophthora</taxon>
    </lineage>
</organism>
<reference evidence="1" key="1">
    <citation type="submission" date="2022-04" db="EMBL/GenBank/DDBJ databases">
        <title>Genome of the entomopathogenic fungus Entomophthora muscae.</title>
        <authorList>
            <person name="Elya C."/>
            <person name="Lovett B.R."/>
            <person name="Lee E."/>
            <person name="Macias A.M."/>
            <person name="Hajek A.E."/>
            <person name="De Bivort B.L."/>
            <person name="Kasson M.T."/>
            <person name="De Fine Licht H.H."/>
            <person name="Stajich J.E."/>
        </authorList>
    </citation>
    <scope>NUCLEOTIDE SEQUENCE</scope>
    <source>
        <strain evidence="1">Berkeley</strain>
    </source>
</reference>